<keyword evidence="3" id="KW-1185">Reference proteome</keyword>
<proteinExistence type="predicted"/>
<name>A0A242K343_9ENTE</name>
<organism evidence="1">
    <name type="scientific">Candidatus Enterococcus clewellii</name>
    <dbReference type="NCBI Taxonomy" id="1834193"/>
    <lineage>
        <taxon>Bacteria</taxon>
        <taxon>Bacillati</taxon>
        <taxon>Bacillota</taxon>
        <taxon>Bacilli</taxon>
        <taxon>Lactobacillales</taxon>
        <taxon>Enterococcaceae</taxon>
        <taxon>Enterococcus</taxon>
    </lineage>
</organism>
<dbReference type="OrthoDB" id="2624096at2"/>
<reference evidence="2" key="2">
    <citation type="submission" date="2017-05" db="EMBL/GenBank/DDBJ databases">
        <authorList>
            <consortium name="The Broad Institute Genomics Platform"/>
            <consortium name="The Broad Institute Genomic Center for Infectious Diseases"/>
            <person name="Earl A."/>
            <person name="Manson A."/>
            <person name="Schwartman J."/>
            <person name="Gilmore M."/>
            <person name="Abouelleil A."/>
            <person name="Cao P."/>
            <person name="Chapman S."/>
            <person name="Cusick C."/>
            <person name="Shea T."/>
            <person name="Young S."/>
            <person name="Neafsey D."/>
            <person name="Nusbaum C."/>
            <person name="Birren B."/>
        </authorList>
    </citation>
    <scope>NUCLEOTIDE SEQUENCE</scope>
    <source>
        <strain evidence="2">9E7_DIV0242</strain>
    </source>
</reference>
<evidence type="ECO:0000313" key="3">
    <source>
        <dbReference type="Proteomes" id="UP000195141"/>
    </source>
</evidence>
<dbReference type="RefSeq" id="WP_086349918.1">
    <property type="nucleotide sequence ID" value="NZ_CP147247.1"/>
</dbReference>
<dbReference type="EMBL" id="CP147247">
    <property type="protein sequence ID" value="WYJ90193.1"/>
    <property type="molecule type" value="Genomic_DNA"/>
</dbReference>
<reference evidence="1" key="1">
    <citation type="submission" date="2017-05" db="EMBL/GenBank/DDBJ databases">
        <title>The Genome Sequence of Enterococcus sp. 9E7_DIV0242.</title>
        <authorList>
            <consortium name="The Broad Institute Genomics Platform"/>
            <consortium name="The Broad Institute Genomic Center for Infectious Diseases"/>
            <person name="Earl A."/>
            <person name="Manson A."/>
            <person name="Schwartman J."/>
            <person name="Gilmore M."/>
            <person name="Abouelleil A."/>
            <person name="Cao P."/>
            <person name="Chapman S."/>
            <person name="Cusick C."/>
            <person name="Shea T."/>
            <person name="Young S."/>
            <person name="Neafsey D."/>
            <person name="Nusbaum C."/>
            <person name="Birren B."/>
        </authorList>
    </citation>
    <scope>NUCLEOTIDE SEQUENCE [LARGE SCALE GENOMIC DNA]</scope>
    <source>
        <strain evidence="1">9E7_DIV0242</strain>
    </source>
</reference>
<reference evidence="2" key="3">
    <citation type="submission" date="2024-03" db="EMBL/GenBank/DDBJ databases">
        <title>The Genome Sequence of Enterococcus sp. DIV0242b.</title>
        <authorList>
            <consortium name="The Broad Institute Genomics Platform"/>
            <consortium name="The Broad Institute Microbial Omics Core"/>
            <consortium name="The Broad Institute Genomic Center for Infectious Diseases"/>
            <person name="Earl A."/>
            <person name="Manson A."/>
            <person name="Gilmore M."/>
            <person name="Schwartman J."/>
            <person name="Shea T."/>
            <person name="Abouelleil A."/>
            <person name="Cao P."/>
            <person name="Chapman S."/>
            <person name="Cusick C."/>
            <person name="Young S."/>
            <person name="Neafsey D."/>
            <person name="Nusbaum C."/>
            <person name="Birren B."/>
        </authorList>
    </citation>
    <scope>NUCLEOTIDE SEQUENCE</scope>
    <source>
        <strain evidence="2">9E7_DIV0242</strain>
    </source>
</reference>
<dbReference type="EMBL" id="NGMM01000005">
    <property type="protein sequence ID" value="OTP13416.1"/>
    <property type="molecule type" value="Genomic_DNA"/>
</dbReference>
<evidence type="ECO:0000313" key="1">
    <source>
        <dbReference type="EMBL" id="OTP13416.1"/>
    </source>
</evidence>
<protein>
    <submittedName>
        <fullName evidence="1">Uncharacterized protein</fullName>
    </submittedName>
</protein>
<accession>A0A242K343</accession>
<sequence>MESNTEKIKRIADYVIAALLAKGVIIQRYDAYSTNSVYLKFDCGLANSLRIGDHGGKKHLNYMFKVDINHKGGCLIEKVKFTQYTYGANKKQLDKLVKHILDHRERRIVSYFHDDIYKDAMEAAYNKGKTQVGFWSHATFIKQEVTA</sequence>
<evidence type="ECO:0000313" key="2">
    <source>
        <dbReference type="EMBL" id="WYJ90193.1"/>
    </source>
</evidence>
<dbReference type="Proteomes" id="UP000195141">
    <property type="component" value="Chromosome"/>
</dbReference>
<dbReference type="AlphaFoldDB" id="A0A242K343"/>
<gene>
    <name evidence="2" type="ORF">A5888_001921</name>
    <name evidence="1" type="ORF">A5888_002894</name>
</gene>